<dbReference type="SMART" id="SM00535">
    <property type="entry name" value="RIBOc"/>
    <property type="match status" value="2"/>
</dbReference>
<dbReference type="PANTHER" id="PTHR14950:SF37">
    <property type="entry name" value="ENDORIBONUCLEASE DICER"/>
    <property type="match status" value="1"/>
</dbReference>
<dbReference type="PROSITE" id="PS50142">
    <property type="entry name" value="RNASE_3_2"/>
    <property type="match status" value="2"/>
</dbReference>
<dbReference type="InterPro" id="IPR027417">
    <property type="entry name" value="P-loop_NTPase"/>
</dbReference>
<evidence type="ECO:0000256" key="2">
    <source>
        <dbReference type="ARBA" id="ARBA00022741"/>
    </source>
</evidence>
<feature type="region of interest" description="Disordered" evidence="9">
    <location>
        <begin position="828"/>
        <end position="858"/>
    </location>
</feature>
<feature type="compositionally biased region" description="Low complexity" evidence="9">
    <location>
        <begin position="1657"/>
        <end position="1667"/>
    </location>
</feature>
<dbReference type="PROSITE" id="PS50137">
    <property type="entry name" value="DS_RBD"/>
    <property type="match status" value="1"/>
</dbReference>
<dbReference type="Gene3D" id="3.40.50.300">
    <property type="entry name" value="P-loop containing nucleotide triphosphate hydrolases"/>
    <property type="match status" value="2"/>
</dbReference>
<feature type="domain" description="DRBM" evidence="10">
    <location>
        <begin position="1763"/>
        <end position="1799"/>
    </location>
</feature>
<keyword evidence="6 8" id="KW-0694">RNA-binding</keyword>
<dbReference type="Pfam" id="PF00035">
    <property type="entry name" value="dsrm"/>
    <property type="match status" value="1"/>
</dbReference>
<name>A0A4P9XF63_9FUNG</name>
<gene>
    <name evidence="14" type="ORF">CXG81DRAFT_23158</name>
</gene>
<evidence type="ECO:0000256" key="7">
    <source>
        <dbReference type="ARBA" id="ARBA00023211"/>
    </source>
</evidence>
<keyword evidence="5" id="KW-0460">Magnesium</keyword>
<dbReference type="GO" id="GO:0005524">
    <property type="term" value="F:ATP binding"/>
    <property type="evidence" value="ECO:0007669"/>
    <property type="project" value="UniProtKB-KW"/>
</dbReference>
<dbReference type="Gene3D" id="3.30.160.20">
    <property type="match status" value="1"/>
</dbReference>
<feature type="region of interest" description="Disordered" evidence="9">
    <location>
        <begin position="755"/>
        <end position="774"/>
    </location>
</feature>
<keyword evidence="4" id="KW-0067">ATP-binding</keyword>
<dbReference type="Pfam" id="PF00270">
    <property type="entry name" value="DEAD"/>
    <property type="match status" value="1"/>
</dbReference>
<dbReference type="InterPro" id="IPR001650">
    <property type="entry name" value="Helicase_C-like"/>
</dbReference>
<dbReference type="GO" id="GO:0031047">
    <property type="term" value="P:regulatory ncRNA-mediated gene silencing"/>
    <property type="evidence" value="ECO:0007669"/>
    <property type="project" value="UniProtKB-ARBA"/>
</dbReference>
<dbReference type="STRING" id="1555241.A0A4P9XF63"/>
<accession>A0A4P9XF63</accession>
<dbReference type="PROSITE" id="PS00517">
    <property type="entry name" value="RNASE_3_1"/>
    <property type="match status" value="2"/>
</dbReference>
<evidence type="ECO:0000256" key="4">
    <source>
        <dbReference type="ARBA" id="ARBA00022840"/>
    </source>
</evidence>
<dbReference type="InterPro" id="IPR036389">
    <property type="entry name" value="RNase_III_sf"/>
</dbReference>
<evidence type="ECO:0000313" key="14">
    <source>
        <dbReference type="EMBL" id="RKP04204.1"/>
    </source>
</evidence>
<dbReference type="GO" id="GO:0046872">
    <property type="term" value="F:metal ion binding"/>
    <property type="evidence" value="ECO:0007669"/>
    <property type="project" value="UniProtKB-KW"/>
</dbReference>
<dbReference type="Pfam" id="PF00636">
    <property type="entry name" value="Ribonuclease_3"/>
    <property type="match status" value="2"/>
</dbReference>
<proteinExistence type="predicted"/>
<sequence length="1808" mass="191382">MSIATAPARPIDPFLGIVGDPPRDYQLELFEAAKRSNVIVAMETGSGKTLIAAMLIDHVLLSAHGGRETHGIGNGGGGNVPIAVMLVPTVALVEQQAACLRRTLPGLRIRHFHGGMNCDMWSADTWGRALADADVFVMTAQILLDLLGADLLAITKIALLVFDEAHHTRKRHPYNRIMAEHYHPARLGMAADADGEAAVADGAGSPPVLPRILGLTASPFAGGARDIDAELRGLEHRLDATIVMSPRYAAQQRLRLATLRRVAAEPAVAVGGGGGSDDVPMPVPIPIPNEAPSRCSQLLMPYDAAPAEPPASPLAALLAASDPMAWATDLSRGAAIAAELGAWFGDRFLELCVSERWLTAKREAADALTSPSKRLRVADTGASMRLAALVETIAAHPDYTVLSYGDAPAGASVFSASLDHWPPAPTPAELSHKVRCLQALITAHYASPTASGAASASTPMPAICFAQLRYTTYLLFLFVSVARRERVPGFDHVRPGIVLGHSAGKHHGPRMSIAAQKAQAAQFVRGRTNLLFATSVVEEGLDVAPCSLVIRFDAVLTLGSFIQSRGRARRLGSRFILFTPRSALGAPNVDTFHVWNRLETRMIAAVDALFSPEETTRDDSNGARPGPAIDQLLNAVPRGATVAPGRDLAAGSHVTGSAVASEDDSPWMSVYEAKNAVLAACRGASSLCFRTTVAPEPTDARLVYATLCLPPGAPLAGTCVRGPAMPSLSLARDMAFVDVFLLLRDHGLLVSSAGDASAVPSTAPEPALAPVPAPAGAHASASTSVFALSPGLVAAATPVTAEPSVEAAADDACPQFLAEDEDGRNDEMAWAADPDAGTPGDIVPAPAWLPEDRAPESAPTPGLGMMPTAGLPNVPVVMPYEPPPSLDVATAAAEPRRAPKSPPEPSVRSILRTHEVALRTPSAWMASWSPDRAAALSLCTFVSADADADADADPANAGTSTTPVAIVLVTPTPLPPGVVPMDGATSLVFGAKCALTTDHGVRIDPLGERRFSHDEIAALHAFTHLLLRLFRDPVNNDAYAVLMAPLHPDWRGGGSGSGSGRLPTAASAIDDRMLHATRDYEANRPGGFGFDPCRPARDSSLQSFLEQHHLLQQPLVHDAPALRDVAVLDADYYNRVYMNLRLTPWTAQDPLPRPPAPEDAKKATTTAAALTGPYTFKTFYQNRLGVPASDLDDASPVVVATPMRRLVQRMGVPAAERGDEAFLIAPRAVVLPIPSSMLDSALAMPLIVRSIQHFLLTHEFVAQHHLPPAPLLIQEALTTPNAQLPYDYQRLEFLGDAVLKIHQTLHLFSLSADFSEGWMTRHRSDLESNVALYRNAIRTDLPTYILAASVDARRVMFPRQRDTIECTKTRVAVSGKQLADIVEALIGAVFIGGGVRAAMALMASLLVDMNSQPWEDYHGAVLAGYAAVHAALPPVDADLAWYATWESGLRRLIGRPMTHPALFRDATTHGSAGGIDGTGGAVGCYERLEFLGDAVLGICVSARLFKAYPMKNAHQLSSMRSKIVCNQFLAVLCVSIGLHRLTRLRSESVVRAVALFETQLAAAAAAAKAAAVANDARDDGSCPLYWTRLPSAPSILGDLVEALLGAYFLDVGCDLDAADALLTQLLAPWWPRFHAWQARPHAGSGEDTVVTSPPTQAPAATWESTAPTASTASATSVASATFAARMVPSVSTETSWSSPMAGPTPPATVAARWGIDRGPVTATSVADVTRQASGASDPASVLSRHFARCRALRFVNLATQAPFRCEVRCHERVLGTGTGPSRKMARQIAAQEALLLLPRDTPLCLCAM</sequence>
<organism evidence="14 15">
    <name type="scientific">Caulochytrium protostelioides</name>
    <dbReference type="NCBI Taxonomy" id="1555241"/>
    <lineage>
        <taxon>Eukaryota</taxon>
        <taxon>Fungi</taxon>
        <taxon>Fungi incertae sedis</taxon>
        <taxon>Chytridiomycota</taxon>
        <taxon>Chytridiomycota incertae sedis</taxon>
        <taxon>Chytridiomycetes</taxon>
        <taxon>Caulochytriales</taxon>
        <taxon>Caulochytriaceae</taxon>
        <taxon>Caulochytrium</taxon>
    </lineage>
</organism>
<evidence type="ECO:0000259" key="11">
    <source>
        <dbReference type="PROSITE" id="PS50142"/>
    </source>
</evidence>
<dbReference type="InterPro" id="IPR014720">
    <property type="entry name" value="dsRBD_dom"/>
</dbReference>
<evidence type="ECO:0000256" key="1">
    <source>
        <dbReference type="ARBA" id="ARBA00022723"/>
    </source>
</evidence>
<evidence type="ECO:0008006" key="16">
    <source>
        <dbReference type="Google" id="ProtNLM"/>
    </source>
</evidence>
<keyword evidence="3" id="KW-0378">Hydrolase</keyword>
<feature type="domain" description="Helicase C-terminal" evidence="13">
    <location>
        <begin position="440"/>
        <end position="617"/>
    </location>
</feature>
<evidence type="ECO:0000256" key="9">
    <source>
        <dbReference type="SAM" id="MobiDB-lite"/>
    </source>
</evidence>
<feature type="domain" description="RNase III" evidence="11">
    <location>
        <begin position="1272"/>
        <end position="1394"/>
    </location>
</feature>
<dbReference type="Proteomes" id="UP000274922">
    <property type="component" value="Unassembled WGS sequence"/>
</dbReference>
<dbReference type="PANTHER" id="PTHR14950">
    <property type="entry name" value="DICER-RELATED"/>
    <property type="match status" value="1"/>
</dbReference>
<keyword evidence="1" id="KW-0479">Metal-binding</keyword>
<evidence type="ECO:0000256" key="6">
    <source>
        <dbReference type="ARBA" id="ARBA00022884"/>
    </source>
</evidence>
<dbReference type="SMART" id="SM00487">
    <property type="entry name" value="DEXDc"/>
    <property type="match status" value="1"/>
</dbReference>
<dbReference type="SUPFAM" id="SSF54768">
    <property type="entry name" value="dsRNA-binding domain-like"/>
    <property type="match status" value="1"/>
</dbReference>
<feature type="domain" description="RNase III" evidence="11">
    <location>
        <begin position="1446"/>
        <end position="1612"/>
    </location>
</feature>
<keyword evidence="2" id="KW-0547">Nucleotide-binding</keyword>
<keyword evidence="15" id="KW-1185">Reference proteome</keyword>
<dbReference type="SUPFAM" id="SSF52540">
    <property type="entry name" value="P-loop containing nucleoside triphosphate hydrolases"/>
    <property type="match status" value="1"/>
</dbReference>
<feature type="domain" description="Helicase ATP-binding" evidence="12">
    <location>
        <begin position="29"/>
        <end position="237"/>
    </location>
</feature>
<dbReference type="InterPro" id="IPR014001">
    <property type="entry name" value="Helicase_ATP-bd"/>
</dbReference>
<protein>
    <recommendedName>
        <fullName evidence="16">P-loop containing nucleoside triphosphate hydrolase protein</fullName>
    </recommendedName>
</protein>
<dbReference type="PROSITE" id="PS51194">
    <property type="entry name" value="HELICASE_CTER"/>
    <property type="match status" value="1"/>
</dbReference>
<evidence type="ECO:0000259" key="13">
    <source>
        <dbReference type="PROSITE" id="PS51194"/>
    </source>
</evidence>
<evidence type="ECO:0000256" key="3">
    <source>
        <dbReference type="ARBA" id="ARBA00022801"/>
    </source>
</evidence>
<dbReference type="GO" id="GO:0004525">
    <property type="term" value="F:ribonuclease III activity"/>
    <property type="evidence" value="ECO:0007669"/>
    <property type="project" value="InterPro"/>
</dbReference>
<dbReference type="Gene3D" id="1.10.1520.10">
    <property type="entry name" value="Ribonuclease III domain"/>
    <property type="match status" value="2"/>
</dbReference>
<evidence type="ECO:0000256" key="8">
    <source>
        <dbReference type="PROSITE-ProRule" id="PRU00266"/>
    </source>
</evidence>
<dbReference type="GO" id="GO:0003723">
    <property type="term" value="F:RNA binding"/>
    <property type="evidence" value="ECO:0007669"/>
    <property type="project" value="UniProtKB-UniRule"/>
</dbReference>
<dbReference type="PROSITE" id="PS51192">
    <property type="entry name" value="HELICASE_ATP_BIND_1"/>
    <property type="match status" value="1"/>
</dbReference>
<dbReference type="EMBL" id="ML014112">
    <property type="protein sequence ID" value="RKP04204.1"/>
    <property type="molecule type" value="Genomic_DNA"/>
</dbReference>
<dbReference type="SMART" id="SM00490">
    <property type="entry name" value="HELICc"/>
    <property type="match status" value="1"/>
</dbReference>
<dbReference type="SUPFAM" id="SSF69065">
    <property type="entry name" value="RNase III domain-like"/>
    <property type="match status" value="2"/>
</dbReference>
<dbReference type="CDD" id="cd00593">
    <property type="entry name" value="RIBOc"/>
    <property type="match status" value="2"/>
</dbReference>
<dbReference type="GO" id="GO:0006396">
    <property type="term" value="P:RNA processing"/>
    <property type="evidence" value="ECO:0007669"/>
    <property type="project" value="InterPro"/>
</dbReference>
<dbReference type="InterPro" id="IPR000999">
    <property type="entry name" value="RNase_III_dom"/>
</dbReference>
<feature type="region of interest" description="Disordered" evidence="9">
    <location>
        <begin position="1642"/>
        <end position="1667"/>
    </location>
</feature>
<dbReference type="InterPro" id="IPR011545">
    <property type="entry name" value="DEAD/DEAH_box_helicase_dom"/>
</dbReference>
<evidence type="ECO:0000259" key="12">
    <source>
        <dbReference type="PROSITE" id="PS51192"/>
    </source>
</evidence>
<evidence type="ECO:0000259" key="10">
    <source>
        <dbReference type="PROSITE" id="PS50137"/>
    </source>
</evidence>
<keyword evidence="7" id="KW-0464">Manganese</keyword>
<evidence type="ECO:0000313" key="15">
    <source>
        <dbReference type="Proteomes" id="UP000274922"/>
    </source>
</evidence>
<dbReference type="OrthoDB" id="416741at2759"/>
<evidence type="ECO:0000256" key="5">
    <source>
        <dbReference type="ARBA" id="ARBA00022842"/>
    </source>
</evidence>
<reference evidence="15" key="1">
    <citation type="journal article" date="2018" name="Nat. Microbiol.">
        <title>Leveraging single-cell genomics to expand the fungal tree of life.</title>
        <authorList>
            <person name="Ahrendt S.R."/>
            <person name="Quandt C.A."/>
            <person name="Ciobanu D."/>
            <person name="Clum A."/>
            <person name="Salamov A."/>
            <person name="Andreopoulos B."/>
            <person name="Cheng J.F."/>
            <person name="Woyke T."/>
            <person name="Pelin A."/>
            <person name="Henrissat B."/>
            <person name="Reynolds N.K."/>
            <person name="Benny G.L."/>
            <person name="Smith M.E."/>
            <person name="James T.Y."/>
            <person name="Grigoriev I.V."/>
        </authorList>
    </citation>
    <scope>NUCLEOTIDE SEQUENCE [LARGE SCALE GENOMIC DNA]</scope>
    <source>
        <strain evidence="15">ATCC 52028</strain>
    </source>
</reference>
<dbReference type="Pfam" id="PF00271">
    <property type="entry name" value="Helicase_C"/>
    <property type="match status" value="1"/>
</dbReference>